<organism evidence="3 4">
    <name type="scientific">Cyanobium gracile UHCC 0281</name>
    <dbReference type="NCBI Taxonomy" id="3110309"/>
    <lineage>
        <taxon>Bacteria</taxon>
        <taxon>Bacillati</taxon>
        <taxon>Cyanobacteriota</taxon>
        <taxon>Cyanophyceae</taxon>
        <taxon>Synechococcales</taxon>
        <taxon>Prochlorococcaceae</taxon>
        <taxon>Cyanobium</taxon>
    </lineage>
</organism>
<keyword evidence="3" id="KW-0067">ATP-binding</keyword>
<keyword evidence="4" id="KW-1185">Reference proteome</keyword>
<feature type="region of interest" description="Disordered" evidence="1">
    <location>
        <begin position="250"/>
        <end position="271"/>
    </location>
</feature>
<keyword evidence="3" id="KW-0347">Helicase</keyword>
<gene>
    <name evidence="3" type="ORF">VB739_14140</name>
</gene>
<evidence type="ECO:0000313" key="4">
    <source>
        <dbReference type="Proteomes" id="UP001302329"/>
    </source>
</evidence>
<comment type="caution">
    <text evidence="3">The sequence shown here is derived from an EMBL/GenBank/DDBJ whole genome shotgun (WGS) entry which is preliminary data.</text>
</comment>
<name>A0ABU5SYU5_9CYAN</name>
<evidence type="ECO:0000259" key="2">
    <source>
        <dbReference type="PROSITE" id="PS51192"/>
    </source>
</evidence>
<proteinExistence type="predicted"/>
<dbReference type="PANTHER" id="PTHR47396:SF1">
    <property type="entry name" value="ATP-DEPENDENT HELICASE IRC3-RELATED"/>
    <property type="match status" value="1"/>
</dbReference>
<evidence type="ECO:0000256" key="1">
    <source>
        <dbReference type="SAM" id="MobiDB-lite"/>
    </source>
</evidence>
<keyword evidence="3" id="KW-0547">Nucleotide-binding</keyword>
<dbReference type="Gene3D" id="3.40.50.300">
    <property type="entry name" value="P-loop containing nucleotide triphosphate hydrolases"/>
    <property type="match status" value="2"/>
</dbReference>
<dbReference type="PROSITE" id="PS51192">
    <property type="entry name" value="HELICASE_ATP_BIND_1"/>
    <property type="match status" value="1"/>
</dbReference>
<dbReference type="EMBL" id="JAYGHY010000062">
    <property type="protein sequence ID" value="MEA5443695.1"/>
    <property type="molecule type" value="Genomic_DNA"/>
</dbReference>
<protein>
    <submittedName>
        <fullName evidence="3">DEAD/DEAH box helicase family protein</fullName>
    </submittedName>
</protein>
<dbReference type="InterPro" id="IPR014001">
    <property type="entry name" value="Helicase_ATP-bd"/>
</dbReference>
<keyword evidence="3" id="KW-0378">Hydrolase</keyword>
<dbReference type="Proteomes" id="UP001302329">
    <property type="component" value="Unassembled WGS sequence"/>
</dbReference>
<dbReference type="GO" id="GO:0004386">
    <property type="term" value="F:helicase activity"/>
    <property type="evidence" value="ECO:0007669"/>
    <property type="project" value="UniProtKB-KW"/>
</dbReference>
<sequence>MAPPSFDLGLRRVAGLPGVPGAPRGPEPRAWQRRLIQLLRARLVAASPGGQDVLVHAGPGAGKTLGALLAFQQLQREGRLEHFVVFCHRSAIARQWIGAAARLGLVLQEWETPGGPPPAATGQGLLLSYQAAALHRRRLELDLAGHLHGRRWLAIGDEVHHLGLDPLEPEATAWGHAFSSLSGGAQLRLGLTGTPFRADNLGFCSGRRVRMHDQHGPAERIIPDLCVEPRALIVAGDVRPLEFRFQDGWVEHGRPEGGRDTETSPLSAEQRESWRARNLRRAIRPGDRGGIALRLLLQARRRLERVRMEHPGAGGLVVARDIDHAGCIADLLAKEGDRVHLVHSQDPEAAQRLAAFQAGEADWLVSIDMCAEGFDAPRLRVVAYLTTVVTRSRFVQAITRAVRMDGDRSGQETIPRRPSYVFAPADPLLISYARAWTVSEPYVIRPRPTETAPGSAGSPASAQRLPLQAIADDAGRMLSVSGPVLPPFRRGSA</sequence>
<dbReference type="Pfam" id="PF00271">
    <property type="entry name" value="Helicase_C"/>
    <property type="match status" value="1"/>
</dbReference>
<dbReference type="Pfam" id="PF04851">
    <property type="entry name" value="ResIII"/>
    <property type="match status" value="1"/>
</dbReference>
<feature type="domain" description="Helicase ATP-binding" evidence="2">
    <location>
        <begin position="44"/>
        <end position="213"/>
    </location>
</feature>
<accession>A0ABU5SYU5</accession>
<dbReference type="SMART" id="SM00487">
    <property type="entry name" value="DEXDc"/>
    <property type="match status" value="1"/>
</dbReference>
<reference evidence="3 4" key="1">
    <citation type="submission" date="2023-12" db="EMBL/GenBank/DDBJ databases">
        <title>Baltic Sea Cyanobacteria.</title>
        <authorList>
            <person name="Delbaje E."/>
            <person name="Fewer D.P."/>
            <person name="Shishido T.K."/>
        </authorList>
    </citation>
    <scope>NUCLEOTIDE SEQUENCE [LARGE SCALE GENOMIC DNA]</scope>
    <source>
        <strain evidence="3 4">UHCC 0281</strain>
    </source>
</reference>
<feature type="compositionally biased region" description="Basic and acidic residues" evidence="1">
    <location>
        <begin position="250"/>
        <end position="262"/>
    </location>
</feature>
<dbReference type="InterPro" id="IPR027417">
    <property type="entry name" value="P-loop_NTPase"/>
</dbReference>
<dbReference type="InterPro" id="IPR001650">
    <property type="entry name" value="Helicase_C-like"/>
</dbReference>
<dbReference type="InterPro" id="IPR006935">
    <property type="entry name" value="Helicase/UvrB_N"/>
</dbReference>
<dbReference type="PANTHER" id="PTHR47396">
    <property type="entry name" value="TYPE I RESTRICTION ENZYME ECOKI R PROTEIN"/>
    <property type="match status" value="1"/>
</dbReference>
<evidence type="ECO:0000313" key="3">
    <source>
        <dbReference type="EMBL" id="MEA5443695.1"/>
    </source>
</evidence>
<dbReference type="SUPFAM" id="SSF52540">
    <property type="entry name" value="P-loop containing nucleoside triphosphate hydrolases"/>
    <property type="match status" value="1"/>
</dbReference>
<dbReference type="RefSeq" id="WP_323357672.1">
    <property type="nucleotide sequence ID" value="NZ_JAYGHY010000062.1"/>
</dbReference>
<dbReference type="InterPro" id="IPR050742">
    <property type="entry name" value="Helicase_Restrict-Modif_Enz"/>
</dbReference>